<feature type="transmembrane region" description="Helical" evidence="1">
    <location>
        <begin position="139"/>
        <end position="160"/>
    </location>
</feature>
<dbReference type="Proteomes" id="UP001519343">
    <property type="component" value="Unassembled WGS sequence"/>
</dbReference>
<gene>
    <name evidence="2" type="ORF">J2Z37_003548</name>
</gene>
<keyword evidence="3" id="KW-1185">Reference proteome</keyword>
<name>A0ABS4GUI6_9BACL</name>
<dbReference type="InterPro" id="IPR014196">
    <property type="entry name" value="SpoIIM"/>
</dbReference>
<dbReference type="PIRSF" id="PIRSF038973">
    <property type="entry name" value="SpoIIM"/>
    <property type="match status" value="1"/>
</dbReference>
<organism evidence="2 3">
    <name type="scientific">Ammoniphilus resinae</name>
    <dbReference type="NCBI Taxonomy" id="861532"/>
    <lineage>
        <taxon>Bacteria</taxon>
        <taxon>Bacillati</taxon>
        <taxon>Bacillota</taxon>
        <taxon>Bacilli</taxon>
        <taxon>Bacillales</taxon>
        <taxon>Paenibacillaceae</taxon>
        <taxon>Aneurinibacillus group</taxon>
        <taxon>Ammoniphilus</taxon>
    </lineage>
</organism>
<proteinExistence type="predicted"/>
<dbReference type="EMBL" id="JAGGKT010000011">
    <property type="protein sequence ID" value="MBP1933535.1"/>
    <property type="molecule type" value="Genomic_DNA"/>
</dbReference>
<evidence type="ECO:0000313" key="3">
    <source>
        <dbReference type="Proteomes" id="UP001519343"/>
    </source>
</evidence>
<feature type="transmembrane region" description="Helical" evidence="1">
    <location>
        <begin position="86"/>
        <end position="119"/>
    </location>
</feature>
<keyword evidence="1" id="KW-1133">Transmembrane helix</keyword>
<sequence>MGTTRIGQTISLHVKENISLYLFTIVLFTMGVCFGAVIVNSLEQQQKHDLMNYLGQFFTEFKQGTNVDPQTAFQQSFGQYIKYVGFMWILGLSIIGLPIILIMVFLKGLVVGFTVGFMINQWHWNGLLLAGASVLPQNLLVIPAVIIIGTAGVSFSLRLIRSRFIRRGEAVSPYFFRYSALVLFVVILLCGASILEAILSPLLMKPIAASLLS</sequence>
<dbReference type="Pfam" id="PF01944">
    <property type="entry name" value="SpoIIM"/>
    <property type="match status" value="1"/>
</dbReference>
<evidence type="ECO:0000256" key="1">
    <source>
        <dbReference type="SAM" id="Phobius"/>
    </source>
</evidence>
<evidence type="ECO:0000313" key="2">
    <source>
        <dbReference type="EMBL" id="MBP1933535.1"/>
    </source>
</evidence>
<protein>
    <submittedName>
        <fullName evidence="2">Stage II sporulation protein M</fullName>
    </submittedName>
</protein>
<accession>A0ABS4GUI6</accession>
<dbReference type="RefSeq" id="WP_209811541.1">
    <property type="nucleotide sequence ID" value="NZ_JAGGKT010000011.1"/>
</dbReference>
<comment type="caution">
    <text evidence="2">The sequence shown here is derived from an EMBL/GenBank/DDBJ whole genome shotgun (WGS) entry which is preliminary data.</text>
</comment>
<feature type="transmembrane region" description="Helical" evidence="1">
    <location>
        <begin position="20"/>
        <end position="42"/>
    </location>
</feature>
<keyword evidence="1" id="KW-0472">Membrane</keyword>
<dbReference type="NCBIfam" id="TIGR02831">
    <property type="entry name" value="spo_II_M"/>
    <property type="match status" value="1"/>
</dbReference>
<reference evidence="2 3" key="1">
    <citation type="submission" date="2021-03" db="EMBL/GenBank/DDBJ databases">
        <title>Genomic Encyclopedia of Type Strains, Phase IV (KMG-IV): sequencing the most valuable type-strain genomes for metagenomic binning, comparative biology and taxonomic classification.</title>
        <authorList>
            <person name="Goeker M."/>
        </authorList>
    </citation>
    <scope>NUCLEOTIDE SEQUENCE [LARGE SCALE GENOMIC DNA]</scope>
    <source>
        <strain evidence="2 3">DSM 24738</strain>
    </source>
</reference>
<keyword evidence="1" id="KW-0812">Transmembrane</keyword>
<dbReference type="InterPro" id="IPR002798">
    <property type="entry name" value="SpoIIM-like"/>
</dbReference>
<feature type="transmembrane region" description="Helical" evidence="1">
    <location>
        <begin position="181"/>
        <end position="204"/>
    </location>
</feature>